<keyword evidence="1" id="KW-0812">Transmembrane</keyword>
<comment type="caution">
    <text evidence="2">The sequence shown here is derived from an EMBL/GenBank/DDBJ whole genome shotgun (WGS) entry which is preliminary data.</text>
</comment>
<keyword evidence="1" id="KW-1133">Transmembrane helix</keyword>
<evidence type="ECO:0000256" key="1">
    <source>
        <dbReference type="SAM" id="Phobius"/>
    </source>
</evidence>
<accession>A0A6L8T3C8</accession>
<evidence type="ECO:0000313" key="2">
    <source>
        <dbReference type="EMBL" id="MZL33906.1"/>
    </source>
</evidence>
<organism evidence="2 3">
    <name type="scientific">Blautia wexlerae</name>
    <dbReference type="NCBI Taxonomy" id="418240"/>
    <lineage>
        <taxon>Bacteria</taxon>
        <taxon>Bacillati</taxon>
        <taxon>Bacillota</taxon>
        <taxon>Clostridia</taxon>
        <taxon>Lachnospirales</taxon>
        <taxon>Lachnospiraceae</taxon>
        <taxon>Blautia</taxon>
    </lineage>
</organism>
<feature type="transmembrane region" description="Helical" evidence="1">
    <location>
        <begin position="163"/>
        <end position="182"/>
    </location>
</feature>
<proteinExistence type="predicted"/>
<dbReference type="RefSeq" id="WP_128866629.1">
    <property type="nucleotide sequence ID" value="NZ_JAAIUI010000002.1"/>
</dbReference>
<gene>
    <name evidence="2" type="ORF">GT728_12020</name>
</gene>
<dbReference type="AlphaFoldDB" id="A0A6L8T3C8"/>
<feature type="transmembrane region" description="Helical" evidence="1">
    <location>
        <begin position="46"/>
        <end position="65"/>
    </location>
</feature>
<keyword evidence="1" id="KW-0472">Membrane</keyword>
<evidence type="ECO:0000313" key="3">
    <source>
        <dbReference type="Proteomes" id="UP000477285"/>
    </source>
</evidence>
<dbReference type="Proteomes" id="UP000477285">
    <property type="component" value="Unassembled WGS sequence"/>
</dbReference>
<sequence length="185" mass="20572">MAKNIKNGNKKSSVNDAFEGAKAALPIFIDEYTKECDRKNVIESKITTLLTIEIAVLTVFIPIIPFENIKTLLADNCNSIIIAATISCALLVISIVMMAISFGILMSAVSIQTYSKVDIEKLDLEENLRQDANSVEKGLCDHYKIITLENSDINDRKARKYQLCLPIIIISFFLMTLGTILLKVL</sequence>
<reference evidence="2 3" key="1">
    <citation type="journal article" date="2019" name="Nat. Med.">
        <title>A library of human gut bacterial isolates paired with longitudinal multiomics data enables mechanistic microbiome research.</title>
        <authorList>
            <person name="Poyet M."/>
            <person name="Groussin M."/>
            <person name="Gibbons S.M."/>
            <person name="Avila-Pacheco J."/>
            <person name="Jiang X."/>
            <person name="Kearney S.M."/>
            <person name="Perrotta A.R."/>
            <person name="Berdy B."/>
            <person name="Zhao S."/>
            <person name="Lieberman T.D."/>
            <person name="Swanson P.K."/>
            <person name="Smith M."/>
            <person name="Roesemann S."/>
            <person name="Alexander J.E."/>
            <person name="Rich S.A."/>
            <person name="Livny J."/>
            <person name="Vlamakis H."/>
            <person name="Clish C."/>
            <person name="Bullock K."/>
            <person name="Deik A."/>
            <person name="Scott J."/>
            <person name="Pierce K.A."/>
            <person name="Xavier R.J."/>
            <person name="Alm E.J."/>
        </authorList>
    </citation>
    <scope>NUCLEOTIDE SEQUENCE [LARGE SCALE GENOMIC DNA]</scope>
    <source>
        <strain evidence="2 3">BIOML-A1</strain>
    </source>
</reference>
<name>A0A6L8T3C8_9FIRM</name>
<protein>
    <submittedName>
        <fullName evidence="2">Uncharacterized protein</fullName>
    </submittedName>
</protein>
<feature type="transmembrane region" description="Helical" evidence="1">
    <location>
        <begin position="80"/>
        <end position="106"/>
    </location>
</feature>
<dbReference type="EMBL" id="WWVQ01000028">
    <property type="protein sequence ID" value="MZL33906.1"/>
    <property type="molecule type" value="Genomic_DNA"/>
</dbReference>